<dbReference type="EMBL" id="PSRQ01000022">
    <property type="protein sequence ID" value="PWU23845.1"/>
    <property type="molecule type" value="Genomic_DNA"/>
</dbReference>
<organism evidence="1 2">
    <name type="scientific">Candidatus Cerribacteria bacterium 'Amazon FNV 2010 28 9'</name>
    <dbReference type="NCBI Taxonomy" id="2081795"/>
    <lineage>
        <taxon>Bacteria</taxon>
        <taxon>Candidatus Cerribacteria</taxon>
    </lineage>
</organism>
<evidence type="ECO:0000313" key="1">
    <source>
        <dbReference type="EMBL" id="PWU23845.1"/>
    </source>
</evidence>
<dbReference type="AlphaFoldDB" id="A0A317JQX8"/>
<sequence length="289" mass="32671">MKLLVTHHSPDLDAIGSCWMLKRFDAETYADAKIDFVNPGETIDLRTAADLGFAREDITHVDTGLGPFDHHQPERGLQRVCATTLAYDYVCTLHPELAKDEALFFLADYVNTIDHFEEVFWDKADDMKYQLLLQNLIEGVRLSGASDDLAQLNFGFTCLDSAYAVLTQQVEAYHELEQKGRPFKSPWGKALAIESKNDETIKLAQKQGFIVVVRKNAEHGNVRIKAIPGKQIDLTPLYEQIKREDTIGTWYFHPSKTMLLNGSSKSKVDVPSPLSLDRIVDMIKDLNKE</sequence>
<dbReference type="InterPro" id="IPR038763">
    <property type="entry name" value="DHH_sf"/>
</dbReference>
<comment type="caution">
    <text evidence="1">The sequence shown here is derived from an EMBL/GenBank/DDBJ whole genome shotgun (WGS) entry which is preliminary data.</text>
</comment>
<proteinExistence type="predicted"/>
<reference evidence="1 2" key="1">
    <citation type="submission" date="2018-02" db="EMBL/GenBank/DDBJ databases">
        <title>Genomic Reconstructions from Amazon Rainforest and Pasture Soil Reveal Novel Insights into the Physiology of Candidate Phyla in Tropical Sites.</title>
        <authorList>
            <person name="Kroeger M.E."/>
            <person name="Delmont T."/>
            <person name="Eren A.M."/>
            <person name="Guo J."/>
            <person name="Meyer K.M."/>
            <person name="Khan K."/>
            <person name="Rodrigues J.L.M."/>
            <person name="Bohannan B.J.M."/>
            <person name="Tringe S."/>
            <person name="Borges C.D."/>
            <person name="Tiedje J."/>
            <person name="Tsai S.M."/>
            <person name="Nusslein K."/>
        </authorList>
    </citation>
    <scope>NUCLEOTIDE SEQUENCE [LARGE SCALE GENOMIC DNA]</scope>
    <source>
        <strain evidence="1">Amazon FNV 2010 28 9</strain>
    </source>
</reference>
<dbReference type="Proteomes" id="UP000246104">
    <property type="component" value="Unassembled WGS sequence"/>
</dbReference>
<dbReference type="SUPFAM" id="SSF64182">
    <property type="entry name" value="DHH phosphoesterases"/>
    <property type="match status" value="1"/>
</dbReference>
<protein>
    <submittedName>
        <fullName evidence="1">Uncharacterized protein</fullName>
    </submittedName>
</protein>
<gene>
    <name evidence="1" type="ORF">C5B42_01635</name>
</gene>
<name>A0A317JQX8_9BACT</name>
<accession>A0A317JQX8</accession>
<evidence type="ECO:0000313" key="2">
    <source>
        <dbReference type="Proteomes" id="UP000246104"/>
    </source>
</evidence>